<feature type="coiled-coil region" evidence="2">
    <location>
        <begin position="340"/>
        <end position="402"/>
    </location>
</feature>
<organism evidence="4 5">
    <name type="scientific">Phialemonium thermophilum</name>
    <dbReference type="NCBI Taxonomy" id="223376"/>
    <lineage>
        <taxon>Eukaryota</taxon>
        <taxon>Fungi</taxon>
        <taxon>Dikarya</taxon>
        <taxon>Ascomycota</taxon>
        <taxon>Pezizomycotina</taxon>
        <taxon>Sordariomycetes</taxon>
        <taxon>Sordariomycetidae</taxon>
        <taxon>Cephalothecales</taxon>
        <taxon>Cephalothecaceae</taxon>
        <taxon>Phialemonium</taxon>
    </lineage>
</organism>
<proteinExistence type="inferred from homology"/>
<accession>A0ABR3Y3W5</accession>
<feature type="region of interest" description="Disordered" evidence="3">
    <location>
        <begin position="1"/>
        <end position="23"/>
    </location>
</feature>
<keyword evidence="5" id="KW-1185">Reference proteome</keyword>
<dbReference type="Proteomes" id="UP001586593">
    <property type="component" value="Unassembled WGS sequence"/>
</dbReference>
<evidence type="ECO:0000313" key="5">
    <source>
        <dbReference type="Proteomes" id="UP001586593"/>
    </source>
</evidence>
<reference evidence="4 5" key="1">
    <citation type="journal article" date="2024" name="Commun. Biol.">
        <title>Comparative genomic analysis of thermophilic fungi reveals convergent evolutionary adaptations and gene losses.</title>
        <authorList>
            <person name="Steindorff A.S."/>
            <person name="Aguilar-Pontes M.V."/>
            <person name="Robinson A.J."/>
            <person name="Andreopoulos B."/>
            <person name="LaButti K."/>
            <person name="Kuo A."/>
            <person name="Mondo S."/>
            <person name="Riley R."/>
            <person name="Otillar R."/>
            <person name="Haridas S."/>
            <person name="Lipzen A."/>
            <person name="Grimwood J."/>
            <person name="Schmutz J."/>
            <person name="Clum A."/>
            <person name="Reid I.D."/>
            <person name="Moisan M.C."/>
            <person name="Butler G."/>
            <person name="Nguyen T.T.M."/>
            <person name="Dewar K."/>
            <person name="Conant G."/>
            <person name="Drula E."/>
            <person name="Henrissat B."/>
            <person name="Hansel C."/>
            <person name="Singer S."/>
            <person name="Hutchinson M.I."/>
            <person name="de Vries R.P."/>
            <person name="Natvig D.O."/>
            <person name="Powell A.J."/>
            <person name="Tsang A."/>
            <person name="Grigoriev I.V."/>
        </authorList>
    </citation>
    <scope>NUCLEOTIDE SEQUENCE [LARGE SCALE GENOMIC DNA]</scope>
    <source>
        <strain evidence="4 5">ATCC 24622</strain>
    </source>
</reference>
<gene>
    <name evidence="4" type="ORF">VTK73DRAFT_520</name>
</gene>
<sequence length="483" mass="55779">MSTANPLVTSATAATPVSRMPPMVNGVAASVKPDLSLTNGYSGHLHDTRPAPSPPTHVVSKKGKQKKAMDSNEASKLVAARISQLELDAAGEKDQEIEIEREVKKANRELHSQTSKMSDLQKIDHLTKRCSDLLAEMKRHERESIKYKKRGDQLQKEKDVSRTELSKTIGLKEKLEKLCRELQKENNKLKNENKTLSDTQVRNQNAWDEKYSTLLQKLDDYQEEKDNPRKQVVDMEVDELFRQRFKSFIEQYELRELHFHSLMRTKEFEVQYNLARYEKEKKNAEVEAARSRQLNSQVQTFSKTEAELRQQLNVYVDKFKQVEDTLNNSNDLFLTFRKEMEDMSKKTKRLEKDNEGLKRKHEAMNANIFKMAEERTKLLKEIEDLKKREAKLNGIIKQMQQQGRGIPQGLVGTAENEYAEGAELEGEESEDDEYEEDDEGVSEGEEYDDETEDELHHEHQSQPSAQTYGPERPPPAAITNGHR</sequence>
<evidence type="ECO:0000256" key="3">
    <source>
        <dbReference type="SAM" id="MobiDB-lite"/>
    </source>
</evidence>
<feature type="coiled-coil region" evidence="2">
    <location>
        <begin position="89"/>
        <end position="224"/>
    </location>
</feature>
<feature type="region of interest" description="Disordered" evidence="3">
    <location>
        <begin position="36"/>
        <end position="72"/>
    </location>
</feature>
<dbReference type="PANTHER" id="PTHR16127">
    <property type="entry name" value="TAXILIN"/>
    <property type="match status" value="1"/>
</dbReference>
<feature type="region of interest" description="Disordered" evidence="3">
    <location>
        <begin position="415"/>
        <end position="483"/>
    </location>
</feature>
<comment type="caution">
    <text evidence="4">The sequence shown here is derived from an EMBL/GenBank/DDBJ whole genome shotgun (WGS) entry which is preliminary data.</text>
</comment>
<evidence type="ECO:0000256" key="2">
    <source>
        <dbReference type="SAM" id="Coils"/>
    </source>
</evidence>
<name>A0ABR3Y3W5_9PEZI</name>
<evidence type="ECO:0000313" key="4">
    <source>
        <dbReference type="EMBL" id="KAL1882998.1"/>
    </source>
</evidence>
<dbReference type="InterPro" id="IPR026183">
    <property type="entry name" value="Taxilin_fam"/>
</dbReference>
<comment type="similarity">
    <text evidence="1">Belongs to the taxilin family.</text>
</comment>
<evidence type="ECO:0008006" key="6">
    <source>
        <dbReference type="Google" id="ProtNLM"/>
    </source>
</evidence>
<keyword evidence="2" id="KW-0175">Coiled coil</keyword>
<dbReference type="EMBL" id="JAZHXJ010000011">
    <property type="protein sequence ID" value="KAL1882998.1"/>
    <property type="molecule type" value="Genomic_DNA"/>
</dbReference>
<dbReference type="Pfam" id="PF09728">
    <property type="entry name" value="Taxilin"/>
    <property type="match status" value="1"/>
</dbReference>
<dbReference type="PANTHER" id="PTHR16127:SF13">
    <property type="entry name" value="GH01188P"/>
    <property type="match status" value="1"/>
</dbReference>
<evidence type="ECO:0000256" key="1">
    <source>
        <dbReference type="ARBA" id="ARBA00009550"/>
    </source>
</evidence>
<protein>
    <recommendedName>
        <fullName evidence="6">Muscle-derived protein (Neurite-outgrowth-promoting)</fullName>
    </recommendedName>
</protein>
<feature type="compositionally biased region" description="Acidic residues" evidence="3">
    <location>
        <begin position="417"/>
        <end position="453"/>
    </location>
</feature>
<feature type="compositionally biased region" description="Polar residues" evidence="3">
    <location>
        <begin position="1"/>
        <end position="15"/>
    </location>
</feature>